<feature type="transmembrane region" description="Helical" evidence="1">
    <location>
        <begin position="218"/>
        <end position="235"/>
    </location>
</feature>
<protein>
    <submittedName>
        <fullName evidence="3">Acyltransferase family protein</fullName>
    </submittedName>
</protein>
<dbReference type="Proteomes" id="UP000326711">
    <property type="component" value="Chromosome"/>
</dbReference>
<keyword evidence="1" id="KW-1133">Transmembrane helix</keyword>
<dbReference type="GO" id="GO:0016747">
    <property type="term" value="F:acyltransferase activity, transferring groups other than amino-acyl groups"/>
    <property type="evidence" value="ECO:0007669"/>
    <property type="project" value="InterPro"/>
</dbReference>
<dbReference type="InterPro" id="IPR052734">
    <property type="entry name" value="Nod_factor_acetyltransferase"/>
</dbReference>
<keyword evidence="4" id="KW-1185">Reference proteome</keyword>
<dbReference type="EMBL" id="CP045032">
    <property type="protein sequence ID" value="QFQ02129.1"/>
    <property type="molecule type" value="Genomic_DNA"/>
</dbReference>
<dbReference type="RefSeq" id="WP_151902531.1">
    <property type="nucleotide sequence ID" value="NZ_CP045032.1"/>
</dbReference>
<evidence type="ECO:0000259" key="2">
    <source>
        <dbReference type="Pfam" id="PF01757"/>
    </source>
</evidence>
<name>A0A5J6Z9W9_9CORY</name>
<feature type="transmembrane region" description="Helical" evidence="1">
    <location>
        <begin position="142"/>
        <end position="158"/>
    </location>
</feature>
<feature type="domain" description="Acyltransferase 3" evidence="2">
    <location>
        <begin position="32"/>
        <end position="317"/>
    </location>
</feature>
<evidence type="ECO:0000313" key="3">
    <source>
        <dbReference type="EMBL" id="QFQ02129.1"/>
    </source>
</evidence>
<evidence type="ECO:0000256" key="1">
    <source>
        <dbReference type="SAM" id="Phobius"/>
    </source>
</evidence>
<accession>A0A5J6Z9W9</accession>
<dbReference type="PANTHER" id="PTHR37312">
    <property type="entry name" value="MEMBRANE-BOUND ACYLTRANSFERASE YKRP-RELATED"/>
    <property type="match status" value="1"/>
</dbReference>
<feature type="transmembrane region" description="Helical" evidence="1">
    <location>
        <begin position="101"/>
        <end position="122"/>
    </location>
</feature>
<feature type="transmembrane region" description="Helical" evidence="1">
    <location>
        <begin position="255"/>
        <end position="276"/>
    </location>
</feature>
<dbReference type="InterPro" id="IPR002656">
    <property type="entry name" value="Acyl_transf_3_dom"/>
</dbReference>
<dbReference type="Pfam" id="PF01757">
    <property type="entry name" value="Acyl_transf_3"/>
    <property type="match status" value="1"/>
</dbReference>
<dbReference type="KEGG" id="cuo:CUROG_03750"/>
<dbReference type="AlphaFoldDB" id="A0A5J6Z9W9"/>
<feature type="transmembrane region" description="Helical" evidence="1">
    <location>
        <begin position="191"/>
        <end position="211"/>
    </location>
</feature>
<evidence type="ECO:0000313" key="4">
    <source>
        <dbReference type="Proteomes" id="UP000326711"/>
    </source>
</evidence>
<sequence>MTHPAHTDPAALVGDRPATGKALKAVARRRVEWADSAKGLSIIGVCLMHVVTAIPGGTETGWGLFSSLLDPLRMPLFFLVSGLFAHRVITRNLEDLWYRRLWFLLVPYLVFTPIQAAIRLNITNELTPWSLVKAVALGDPGLWFLYTLMLYNIAAVVLRHQPPWLAVVISMVPLFVGAFSGLVVEQSFRQSMMYAPVFFLGLHFRTFFFSLSRRASHLPTVAAVALLFVAWEFVFRHVTSHLYTDWSETVAGQSAVLSLVRTFTAVPFGVIIAVWISRTPLLSNCVNFVGRNTLPIYCTHHAALHFVNSDLLPFLSRQNPAVATALESVDVRIYVGFATCFLAGSVFYWVGKTPILGWTLHPPKLPRRNAR</sequence>
<gene>
    <name evidence="3" type="ORF">CUROG_03750</name>
</gene>
<keyword evidence="3" id="KW-0808">Transferase</keyword>
<dbReference type="PANTHER" id="PTHR37312:SF1">
    <property type="entry name" value="MEMBRANE-BOUND ACYLTRANSFERASE YKRP-RELATED"/>
    <property type="match status" value="1"/>
</dbReference>
<proteinExistence type="predicted"/>
<dbReference type="OrthoDB" id="4394033at2"/>
<keyword evidence="3" id="KW-0012">Acyltransferase</keyword>
<keyword evidence="1" id="KW-0472">Membrane</keyword>
<reference evidence="4" key="1">
    <citation type="submission" date="2019-10" db="EMBL/GenBank/DDBJ databases">
        <title>Complete genome sequence of Corynebacterium urogenitalis DSM 108747, isolated from the genital tract of a cow.</title>
        <authorList>
            <person name="Ruckert C."/>
            <person name="Ballas P."/>
            <person name="Wagener K."/>
            <person name="Drillich M."/>
            <person name="Kaempfer P."/>
            <person name="Busse H.-J."/>
            <person name="Ehling-Schulz M."/>
        </authorList>
    </citation>
    <scope>NUCLEOTIDE SEQUENCE [LARGE SCALE GENOMIC DNA]</scope>
    <source>
        <strain evidence="4">LMM 1652</strain>
    </source>
</reference>
<feature type="transmembrane region" description="Helical" evidence="1">
    <location>
        <begin position="39"/>
        <end position="57"/>
    </location>
</feature>
<feature type="transmembrane region" description="Helical" evidence="1">
    <location>
        <begin position="165"/>
        <end position="185"/>
    </location>
</feature>
<feature type="transmembrane region" description="Helical" evidence="1">
    <location>
        <begin position="72"/>
        <end position="89"/>
    </location>
</feature>
<keyword evidence="1" id="KW-0812">Transmembrane</keyword>
<organism evidence="3 4">
    <name type="scientific">Corynebacterium urogenitale</name>
    <dbReference type="NCBI Taxonomy" id="2487892"/>
    <lineage>
        <taxon>Bacteria</taxon>
        <taxon>Bacillati</taxon>
        <taxon>Actinomycetota</taxon>
        <taxon>Actinomycetes</taxon>
        <taxon>Mycobacteriales</taxon>
        <taxon>Corynebacteriaceae</taxon>
        <taxon>Corynebacterium</taxon>
    </lineage>
</organism>
<feature type="transmembrane region" description="Helical" evidence="1">
    <location>
        <begin position="333"/>
        <end position="351"/>
    </location>
</feature>